<evidence type="ECO:0000313" key="6">
    <source>
        <dbReference type="Proteomes" id="UP000664859"/>
    </source>
</evidence>
<dbReference type="GO" id="GO:0000166">
    <property type="term" value="F:nucleotide binding"/>
    <property type="evidence" value="ECO:0007669"/>
    <property type="project" value="InterPro"/>
</dbReference>
<proteinExistence type="inferred from homology"/>
<feature type="domain" description="GFO/IDH/MocA-like oxidoreductase" evidence="4">
    <location>
        <begin position="172"/>
        <end position="301"/>
    </location>
</feature>
<name>A0A835Z446_9STRA</name>
<feature type="domain" description="Gfo/Idh/MocA-like oxidoreductase N-terminal" evidence="3">
    <location>
        <begin position="45"/>
        <end position="163"/>
    </location>
</feature>
<reference evidence="5" key="1">
    <citation type="submission" date="2021-02" db="EMBL/GenBank/DDBJ databases">
        <title>First Annotated Genome of the Yellow-green Alga Tribonema minus.</title>
        <authorList>
            <person name="Mahan K.M."/>
        </authorList>
    </citation>
    <scope>NUCLEOTIDE SEQUENCE</scope>
    <source>
        <strain evidence="5">UTEX B ZZ1240</strain>
    </source>
</reference>
<dbReference type="OrthoDB" id="64915at2759"/>
<dbReference type="Gene3D" id="3.40.50.720">
    <property type="entry name" value="NAD(P)-binding Rossmann-like Domain"/>
    <property type="match status" value="1"/>
</dbReference>
<gene>
    <name evidence="5" type="ORF">JKP88DRAFT_40925</name>
</gene>
<dbReference type="PANTHER" id="PTHR42840:SF3">
    <property type="entry name" value="BINDING ROSSMANN FOLD OXIDOREDUCTASE, PUTATIVE (AFU_ORTHOLOGUE AFUA_2G10240)-RELATED"/>
    <property type="match status" value="1"/>
</dbReference>
<dbReference type="GO" id="GO:0005737">
    <property type="term" value="C:cytoplasm"/>
    <property type="evidence" value="ECO:0007669"/>
    <property type="project" value="TreeGrafter"/>
</dbReference>
<dbReference type="InterPro" id="IPR055170">
    <property type="entry name" value="GFO_IDH_MocA-like_dom"/>
</dbReference>
<dbReference type="EMBL" id="JAFCMP010000121">
    <property type="protein sequence ID" value="KAG5185804.1"/>
    <property type="molecule type" value="Genomic_DNA"/>
</dbReference>
<dbReference type="PANTHER" id="PTHR42840">
    <property type="entry name" value="NAD(P)-BINDING ROSSMANN-FOLD SUPERFAMILY PROTEIN-RELATED"/>
    <property type="match status" value="1"/>
</dbReference>
<accession>A0A835Z446</accession>
<comment type="similarity">
    <text evidence="1">Belongs to the Gfo/Idh/MocA family.</text>
</comment>
<evidence type="ECO:0000313" key="5">
    <source>
        <dbReference type="EMBL" id="KAG5185804.1"/>
    </source>
</evidence>
<sequence>MARSVALAVGALGLANGFIAPALQQHSLRAAPVASSLRMAAEDTLKVGIIGAGRIGRVHLDTLASVPGVKPIIISDIVESVLKDVTETYGVPAYSLNPDDVINHPDVQAVWICSPSQFHADQIKACAAAGKHIFCEKPIATDLAGTIEAIQYANDCGVKLMTAFQRRFDPSFSRLQKVIAAGEVGKPVSAVLQSRDPGAPPFAYVKGGGGLFKDMAIHDLDIARWLMGSCGKNEPVKIYATGSCNVDPAILELKESNPSEAIDTANILVEFESGSTATIQVCRKATYGYDQRVEFFGTEGLVKHDNVFPSTVSVWDGTSVRHADAIHNFFMTRYADAYKNETKAFCEILKSGGAVSPSGDDGRAALEMAMACDMSLRLGRPVLMSEVQLPAAGAANAAIPAPKAVTA</sequence>
<dbReference type="GO" id="GO:0016491">
    <property type="term" value="F:oxidoreductase activity"/>
    <property type="evidence" value="ECO:0007669"/>
    <property type="project" value="UniProtKB-KW"/>
</dbReference>
<evidence type="ECO:0000256" key="1">
    <source>
        <dbReference type="ARBA" id="ARBA00010928"/>
    </source>
</evidence>
<dbReference type="Gene3D" id="3.30.360.10">
    <property type="entry name" value="Dihydrodipicolinate Reductase, domain 2"/>
    <property type="match status" value="1"/>
</dbReference>
<evidence type="ECO:0000259" key="4">
    <source>
        <dbReference type="Pfam" id="PF22725"/>
    </source>
</evidence>
<dbReference type="Proteomes" id="UP000664859">
    <property type="component" value="Unassembled WGS sequence"/>
</dbReference>
<dbReference type="SUPFAM" id="SSF51735">
    <property type="entry name" value="NAD(P)-binding Rossmann-fold domains"/>
    <property type="match status" value="1"/>
</dbReference>
<dbReference type="SUPFAM" id="SSF55347">
    <property type="entry name" value="Glyceraldehyde-3-phosphate dehydrogenase-like, C-terminal domain"/>
    <property type="match status" value="1"/>
</dbReference>
<dbReference type="Pfam" id="PF22725">
    <property type="entry name" value="GFO_IDH_MocA_C3"/>
    <property type="match status" value="1"/>
</dbReference>
<keyword evidence="2" id="KW-0560">Oxidoreductase</keyword>
<dbReference type="InterPro" id="IPR000683">
    <property type="entry name" value="Gfo/Idh/MocA-like_OxRdtase_N"/>
</dbReference>
<dbReference type="NCBIfam" id="TIGR04380">
    <property type="entry name" value="myo_inos_iolG"/>
    <property type="match status" value="1"/>
</dbReference>
<dbReference type="Pfam" id="PF01408">
    <property type="entry name" value="GFO_IDH_MocA"/>
    <property type="match status" value="1"/>
</dbReference>
<dbReference type="InterPro" id="IPR036291">
    <property type="entry name" value="NAD(P)-bd_dom_sf"/>
</dbReference>
<protein>
    <submittedName>
        <fullName evidence="5">Oxidoreductase</fullName>
    </submittedName>
</protein>
<organism evidence="5 6">
    <name type="scientific">Tribonema minus</name>
    <dbReference type="NCBI Taxonomy" id="303371"/>
    <lineage>
        <taxon>Eukaryota</taxon>
        <taxon>Sar</taxon>
        <taxon>Stramenopiles</taxon>
        <taxon>Ochrophyta</taxon>
        <taxon>PX clade</taxon>
        <taxon>Xanthophyceae</taxon>
        <taxon>Tribonematales</taxon>
        <taxon>Tribonemataceae</taxon>
        <taxon>Tribonema</taxon>
    </lineage>
</organism>
<evidence type="ECO:0000256" key="2">
    <source>
        <dbReference type="ARBA" id="ARBA00023002"/>
    </source>
</evidence>
<dbReference type="GO" id="GO:0006740">
    <property type="term" value="P:NADPH regeneration"/>
    <property type="evidence" value="ECO:0007669"/>
    <property type="project" value="TreeGrafter"/>
</dbReference>
<dbReference type="InterPro" id="IPR030827">
    <property type="entry name" value="Myo_inos_IolG"/>
</dbReference>
<keyword evidence="6" id="KW-1185">Reference proteome</keyword>
<evidence type="ECO:0000259" key="3">
    <source>
        <dbReference type="Pfam" id="PF01408"/>
    </source>
</evidence>
<dbReference type="AlphaFoldDB" id="A0A835Z446"/>
<comment type="caution">
    <text evidence="5">The sequence shown here is derived from an EMBL/GenBank/DDBJ whole genome shotgun (WGS) entry which is preliminary data.</text>
</comment>